<dbReference type="GO" id="GO:0005524">
    <property type="term" value="F:ATP binding"/>
    <property type="evidence" value="ECO:0007669"/>
    <property type="project" value="UniProtKB-KW"/>
</dbReference>
<organism evidence="5 6">
    <name type="scientific">Geosporobacter ferrireducens</name>
    <dbReference type="NCBI Taxonomy" id="1424294"/>
    <lineage>
        <taxon>Bacteria</taxon>
        <taxon>Bacillati</taxon>
        <taxon>Bacillota</taxon>
        <taxon>Clostridia</taxon>
        <taxon>Peptostreptococcales</taxon>
        <taxon>Thermotaleaceae</taxon>
        <taxon>Geosporobacter</taxon>
    </lineage>
</organism>
<accession>A0A1D8GBS6</accession>
<dbReference type="KEGG" id="gfe:Gferi_01350"/>
<keyword evidence="1" id="KW-0547">Nucleotide-binding</keyword>
<feature type="coiled-coil region" evidence="3">
    <location>
        <begin position="201"/>
        <end position="240"/>
    </location>
</feature>
<evidence type="ECO:0000256" key="1">
    <source>
        <dbReference type="ARBA" id="ARBA00022741"/>
    </source>
</evidence>
<keyword evidence="6" id="KW-1185">Reference proteome</keyword>
<dbReference type="Gene3D" id="3.40.50.300">
    <property type="entry name" value="P-loop containing nucleotide triphosphate hydrolases"/>
    <property type="match status" value="1"/>
</dbReference>
<proteinExistence type="predicted"/>
<dbReference type="STRING" id="1424294.Gferi_01350"/>
<name>A0A1D8GBS6_9FIRM</name>
<keyword evidence="2" id="KW-0067">ATP-binding</keyword>
<evidence type="ECO:0000256" key="3">
    <source>
        <dbReference type="SAM" id="Coils"/>
    </source>
</evidence>
<protein>
    <recommendedName>
        <fullName evidence="7">CobQ/CobB/MinD/ParA nucleotide binding domain-containing protein</fullName>
    </recommendedName>
</protein>
<dbReference type="GO" id="GO:0009898">
    <property type="term" value="C:cytoplasmic side of plasma membrane"/>
    <property type="evidence" value="ECO:0007669"/>
    <property type="project" value="TreeGrafter"/>
</dbReference>
<dbReference type="SUPFAM" id="SSF52540">
    <property type="entry name" value="P-loop containing nucleoside triphosphate hydrolases"/>
    <property type="match status" value="1"/>
</dbReference>
<evidence type="ECO:0008006" key="7">
    <source>
        <dbReference type="Google" id="ProtNLM"/>
    </source>
</evidence>
<dbReference type="GO" id="GO:0005829">
    <property type="term" value="C:cytosol"/>
    <property type="evidence" value="ECO:0007669"/>
    <property type="project" value="TreeGrafter"/>
</dbReference>
<evidence type="ECO:0000256" key="4">
    <source>
        <dbReference type="SAM" id="MobiDB-lite"/>
    </source>
</evidence>
<dbReference type="Proteomes" id="UP000095743">
    <property type="component" value="Chromosome"/>
</dbReference>
<keyword evidence="3" id="KW-0175">Coiled coil</keyword>
<dbReference type="GO" id="GO:0051782">
    <property type="term" value="P:negative regulation of cell division"/>
    <property type="evidence" value="ECO:0007669"/>
    <property type="project" value="TreeGrafter"/>
</dbReference>
<dbReference type="EMBL" id="CP017269">
    <property type="protein sequence ID" value="AOT68356.1"/>
    <property type="molecule type" value="Genomic_DNA"/>
</dbReference>
<dbReference type="PANTHER" id="PTHR43384:SF6">
    <property type="entry name" value="SEPTUM SITE-DETERMINING PROTEIN MIND HOMOLOG, CHLOROPLASTIC"/>
    <property type="match status" value="1"/>
</dbReference>
<dbReference type="InterPro" id="IPR027417">
    <property type="entry name" value="P-loop_NTPase"/>
</dbReference>
<evidence type="ECO:0000313" key="5">
    <source>
        <dbReference type="EMBL" id="AOT68356.1"/>
    </source>
</evidence>
<dbReference type="AlphaFoldDB" id="A0A1D8GBS6"/>
<gene>
    <name evidence="5" type="ORF">Gferi_01350</name>
</gene>
<reference evidence="5 6" key="1">
    <citation type="submission" date="2016-09" db="EMBL/GenBank/DDBJ databases">
        <title>Genomic analysis reveals versatility of anaerobic energy metabolism of Geosporobacter ferrireducens IRF9 of phylum Firmicutes.</title>
        <authorList>
            <person name="Kim S.-J."/>
        </authorList>
    </citation>
    <scope>NUCLEOTIDE SEQUENCE [LARGE SCALE GENOMIC DNA]</scope>
    <source>
        <strain evidence="5 6">IRF9</strain>
    </source>
</reference>
<feature type="region of interest" description="Disordered" evidence="4">
    <location>
        <begin position="140"/>
        <end position="199"/>
    </location>
</feature>
<feature type="compositionally biased region" description="Basic and acidic residues" evidence="4">
    <location>
        <begin position="174"/>
        <end position="185"/>
    </location>
</feature>
<dbReference type="GO" id="GO:0016887">
    <property type="term" value="F:ATP hydrolysis activity"/>
    <property type="evidence" value="ECO:0007669"/>
    <property type="project" value="TreeGrafter"/>
</dbReference>
<dbReference type="OrthoDB" id="1787531at2"/>
<evidence type="ECO:0000256" key="2">
    <source>
        <dbReference type="ARBA" id="ARBA00022840"/>
    </source>
</evidence>
<dbReference type="RefSeq" id="WP_069973909.1">
    <property type="nucleotide sequence ID" value="NZ_CP017269.1"/>
</dbReference>
<sequence length="532" mass="60929">MEQIGGEGKKIAVLLGLKNTELLQKIQEISIIDIKGQIQSREEILAYVKEGTGWSIVVTETALEGELSWLELIRKIPVKYRILTFDTERLNQLLYGEMERLGVEFLEQDAEKDQILQIIERLQIMVEEIANMDAALEEEKENGHIPIQSDPPEKQEEEGEKNKGPKKLGSKLAKLREAFQGKDKQSPQQSSEKPQRERAEIEKIRKKLAEEMRLRKELEKQSALAEKKLKELEKEKEKEETPDDLKDEYIYKINKGLKRIVAVFSAAPTGKSYVMNNLAHTVARRNIKTALVDGDLKNRSLYYYCFIRDEKKREGLKAILEEDALGDIYEYGQDFLDGLLITFTCRKYDDEFYPIPIERNKARLLSLIDQLRRERDVVFVDTGAIEEDGLVKDILMMADTVLLVQNLDYRMMDENKAALKQLTKMNVPTEKMILVLNQYVENKEFDIDKVASFLGGPFAGKLTVPMDPVMAVKNIRYGQSAVARGECEEATKEAFEELAAFCFGMKKKARQPKGFAGIKIRSIFSLGKGVRE</sequence>
<dbReference type="InterPro" id="IPR050625">
    <property type="entry name" value="ParA/MinD_ATPase"/>
</dbReference>
<dbReference type="PANTHER" id="PTHR43384">
    <property type="entry name" value="SEPTUM SITE-DETERMINING PROTEIN MIND HOMOLOG, CHLOROPLASTIC-RELATED"/>
    <property type="match status" value="1"/>
</dbReference>
<evidence type="ECO:0000313" key="6">
    <source>
        <dbReference type="Proteomes" id="UP000095743"/>
    </source>
</evidence>